<name>A0ABX6F218_KLUMA</name>
<dbReference type="InterPro" id="IPR006553">
    <property type="entry name" value="Leu-rich_rpt_Cys-con_subtyp"/>
</dbReference>
<feature type="region of interest" description="Disordered" evidence="1">
    <location>
        <begin position="1223"/>
        <end position="1261"/>
    </location>
</feature>
<proteinExistence type="predicted"/>
<evidence type="ECO:0000259" key="2">
    <source>
        <dbReference type="PROSITE" id="PS50181"/>
    </source>
</evidence>
<organism evidence="3 4">
    <name type="scientific">Kluyveromyces marxianus</name>
    <name type="common">Yeast</name>
    <name type="synonym">Candida kefyr</name>
    <dbReference type="NCBI Taxonomy" id="4911"/>
    <lineage>
        <taxon>Eukaryota</taxon>
        <taxon>Fungi</taxon>
        <taxon>Dikarya</taxon>
        <taxon>Ascomycota</taxon>
        <taxon>Saccharomycotina</taxon>
        <taxon>Saccharomycetes</taxon>
        <taxon>Saccharomycetales</taxon>
        <taxon>Saccharomycetaceae</taxon>
        <taxon>Kluyveromyces</taxon>
    </lineage>
</organism>
<dbReference type="SUPFAM" id="SSF52047">
    <property type="entry name" value="RNI-like"/>
    <property type="match status" value="1"/>
</dbReference>
<dbReference type="EMBL" id="CP015061">
    <property type="protein sequence ID" value="QGN18096.1"/>
    <property type="molecule type" value="Genomic_DNA"/>
</dbReference>
<dbReference type="SMART" id="SM00367">
    <property type="entry name" value="LRR_CC"/>
    <property type="match status" value="11"/>
</dbReference>
<keyword evidence="4" id="KW-1185">Reference proteome</keyword>
<reference evidence="3 4" key="2">
    <citation type="submission" date="2019-11" db="EMBL/GenBank/DDBJ databases">
        <authorList>
            <person name="Lu H."/>
        </authorList>
    </citation>
    <scope>NUCLEOTIDE SEQUENCE [LARGE SCALE GENOMIC DNA]</scope>
    <source>
        <strain evidence="3 4">FIM1</strain>
    </source>
</reference>
<gene>
    <name evidence="3" type="primary">GRR1</name>
    <name evidence="3" type="ORF">FIM1_4416</name>
</gene>
<evidence type="ECO:0000256" key="1">
    <source>
        <dbReference type="SAM" id="MobiDB-lite"/>
    </source>
</evidence>
<accession>A0ABX6F218</accession>
<dbReference type="Gene3D" id="3.80.10.10">
    <property type="entry name" value="Ribonuclease Inhibitor"/>
    <property type="match status" value="2"/>
</dbReference>
<dbReference type="Pfam" id="PF25372">
    <property type="entry name" value="DUF7885"/>
    <property type="match status" value="1"/>
</dbReference>
<feature type="compositionally biased region" description="Acidic residues" evidence="1">
    <location>
        <begin position="1250"/>
        <end position="1261"/>
    </location>
</feature>
<dbReference type="InterPro" id="IPR032675">
    <property type="entry name" value="LRR_dom_sf"/>
</dbReference>
<evidence type="ECO:0000313" key="4">
    <source>
        <dbReference type="Proteomes" id="UP000422736"/>
    </source>
</evidence>
<dbReference type="InterPro" id="IPR057207">
    <property type="entry name" value="FBXL15_LRR"/>
</dbReference>
<evidence type="ECO:0000313" key="3">
    <source>
        <dbReference type="EMBL" id="QGN18096.1"/>
    </source>
</evidence>
<dbReference type="InterPro" id="IPR001810">
    <property type="entry name" value="F-box_dom"/>
</dbReference>
<dbReference type="Proteomes" id="UP000422736">
    <property type="component" value="Chromosome 7"/>
</dbReference>
<dbReference type="PANTHER" id="PTHR13318:SF105">
    <property type="entry name" value="F-BOX_LRR-REPEAT PROTEIN 3"/>
    <property type="match status" value="1"/>
</dbReference>
<dbReference type="PANTHER" id="PTHR13318">
    <property type="entry name" value="PARTNER OF PAIRED, ISOFORM B-RELATED"/>
    <property type="match status" value="1"/>
</dbReference>
<reference evidence="3 4" key="1">
    <citation type="submission" date="2016-03" db="EMBL/GenBank/DDBJ databases">
        <title>How can Kluyveromyces marxianus grow so fast - potential evolutionary course in Saccharomyces Complex revealed by comparative genomics.</title>
        <authorList>
            <person name="Mo W."/>
            <person name="Lu W."/>
            <person name="Yang X."/>
            <person name="Qi J."/>
            <person name="Lv H."/>
        </authorList>
    </citation>
    <scope>NUCLEOTIDE SEQUENCE [LARGE SCALE GENOMIC DNA]</scope>
    <source>
        <strain evidence="3 4">FIM1</strain>
    </source>
</reference>
<protein>
    <submittedName>
        <fullName evidence="3">SCF E3 ubiquitin ligase complex F-box protein GRR1</fullName>
    </submittedName>
</protein>
<dbReference type="PROSITE" id="PS50181">
    <property type="entry name" value="FBOX"/>
    <property type="match status" value="1"/>
</dbReference>
<sequence>MESQQPSGGNSEWRFQVSPGAAWNLRAQARREQAANRSNSDVAVGDLDDRMARRVITGIDGNDNTLSDIFRSNHSEVALGNNTVENGRHGNQNNNGGNILLGSDGAMVYSDDQPSFSRAAAAVASTGPKNGSENEEDDLVIARGGNSRFVPGLPASWFTNAFQGSMGGANQQQQHMLARERRSAMGSLAQMENDLKMLFEKVEKEGWKLPPIEGDAKMLQRYFESHHIDMRVRESLQEFINKMQKKTPDDTNNNNNNNNNNNSSWAEKEALLDYLLKQVQLTPEDAAALREIVELSRYRFKFALGIIELRKSYLKESLQLGIQRLRDLNNPEFSSHSNLPAEDIDHLKATIMKQQRIILRAVEMELYSLHSYQEKYSSIIKRMARSIQDYYKRKTTNPNVPNPIYYYHDLFLKYSPWTKRGLDLALYDMHVSEEEWNFMSNQVRTQLPQVASIALKDNNALYTKMKSSKNTFPLSDLPHEILAMVLEAKSQKSNIVPLMAVSKAWAEVIAKLIYYRPHINKQQQLNSFLVTMSKSKDETLFDYRSLIKRLNFSFVGDYMTDRKLEYFIGCPNLERLTLVFCKYITTKSVAQVLKGCQYLQSVDITGIHHIGDDLFEVLASDCRRIQGLYVPHSNDVSPVSISHFITNAPMLKRVKITFNQSIENSLVMQMVKCCPFLVEVDLTSTPNIDNQGLVTLFTSLPQLREIRVTHNTNITDEFMQIVSQEISSLPALRLVDFSGCENITDKTIDKLVTLAPKLRNLFLGKCSRITDASLKSLARLGKNIQTMHFGHCFNISDEGVRVLVSNCPKIQYIDFACCTNLTNKTLYELAELPKLKRIGMVKCSQITDEGLLTMISIRGRNDTLERVHLSYCTSLTIYPIYELLMACPKLSHLSLTAVPSFLRPDITQFCRAPPSEFTANQRQIFCVFSGKGVHKLRHHLMGIHEPTDGPSTKYDEIFIRFLKKKNAIQSNTIEDEDLDRLSHNADLDSAALFAASAVFNFANEPFNQIEFAHLDHIFSSMLLTSEDTETINSADLSSIDGFDQSFYDNPLDPRFADRYVTVAPPASPNINNELADVIRKFRKILNRVLDFEVNVASLCRIQFQYCGTLIAEMSSIYITFVDLNRYISEIYQRIKASEDQQDLLGFVLWKKWWSPCFKDLMRSFKITALVLRIYVKESLTVLTRQRELVLQRARETWDREAANGGADQEGDIDMGVNMLLPPGGGPAENNGNENQMDLRLFLPPGNDQNGIEETDDQIIDE</sequence>
<feature type="domain" description="F-box" evidence="2">
    <location>
        <begin position="471"/>
        <end position="518"/>
    </location>
</feature>